<dbReference type="EMBL" id="JABSTQ010010346">
    <property type="protein sequence ID" value="KAG0421588.1"/>
    <property type="molecule type" value="Genomic_DNA"/>
</dbReference>
<gene>
    <name evidence="1" type="ORF">HPB47_002550</name>
</gene>
<proteinExistence type="predicted"/>
<accession>A0AC60PMI2</accession>
<protein>
    <submittedName>
        <fullName evidence="1">Uncharacterized protein</fullName>
    </submittedName>
</protein>
<evidence type="ECO:0000313" key="2">
    <source>
        <dbReference type="Proteomes" id="UP000805193"/>
    </source>
</evidence>
<reference evidence="1 2" key="1">
    <citation type="journal article" date="2020" name="Cell">
        <title>Large-Scale Comparative Analyses of Tick Genomes Elucidate Their Genetic Diversity and Vector Capacities.</title>
        <authorList>
            <consortium name="Tick Genome and Microbiome Consortium (TIGMIC)"/>
            <person name="Jia N."/>
            <person name="Wang J."/>
            <person name="Shi W."/>
            <person name="Du L."/>
            <person name="Sun Y."/>
            <person name="Zhan W."/>
            <person name="Jiang J.F."/>
            <person name="Wang Q."/>
            <person name="Zhang B."/>
            <person name="Ji P."/>
            <person name="Bell-Sakyi L."/>
            <person name="Cui X.M."/>
            <person name="Yuan T.T."/>
            <person name="Jiang B.G."/>
            <person name="Yang W.F."/>
            <person name="Lam T.T."/>
            <person name="Chang Q.C."/>
            <person name="Ding S.J."/>
            <person name="Wang X.J."/>
            <person name="Zhu J.G."/>
            <person name="Ruan X.D."/>
            <person name="Zhao L."/>
            <person name="Wei J.T."/>
            <person name="Ye R.Z."/>
            <person name="Que T.C."/>
            <person name="Du C.H."/>
            <person name="Zhou Y.H."/>
            <person name="Cheng J.X."/>
            <person name="Dai P.F."/>
            <person name="Guo W.B."/>
            <person name="Han X.H."/>
            <person name="Huang E.J."/>
            <person name="Li L.F."/>
            <person name="Wei W."/>
            <person name="Gao Y.C."/>
            <person name="Liu J.Z."/>
            <person name="Shao H.Z."/>
            <person name="Wang X."/>
            <person name="Wang C.C."/>
            <person name="Yang T.C."/>
            <person name="Huo Q.B."/>
            <person name="Li W."/>
            <person name="Chen H.Y."/>
            <person name="Chen S.E."/>
            <person name="Zhou L.G."/>
            <person name="Ni X.B."/>
            <person name="Tian J.H."/>
            <person name="Sheng Y."/>
            <person name="Liu T."/>
            <person name="Pan Y.S."/>
            <person name="Xia L.Y."/>
            <person name="Li J."/>
            <person name="Zhao F."/>
            <person name="Cao W.C."/>
        </authorList>
    </citation>
    <scope>NUCLEOTIDE SEQUENCE [LARGE SCALE GENOMIC DNA]</scope>
    <source>
        <strain evidence="1">Iper-2018</strain>
    </source>
</reference>
<name>A0AC60PMI2_IXOPE</name>
<sequence>MLDSDDFRSSYQKARTFGTLETPISGNASVSRRTTKHSCSIRAKRRPPLGDAENAALALCGEATMRRCGCSLRPWPRCAPPSEAGTALASSGLSRREGGAGDEGGLEQLPQPAREWASPGPEHGRTGNGTPGRCLCSRAPRRRATLNQGETPRGPLLSPPIPDSGRSDLHHHVWGCSHLIPARDKALNSLPLNLRPCTLEDWVKPATDLLGTKIILD</sequence>
<evidence type="ECO:0000313" key="1">
    <source>
        <dbReference type="EMBL" id="KAG0421588.1"/>
    </source>
</evidence>
<dbReference type="Proteomes" id="UP000805193">
    <property type="component" value="Unassembled WGS sequence"/>
</dbReference>
<comment type="caution">
    <text evidence="1">The sequence shown here is derived from an EMBL/GenBank/DDBJ whole genome shotgun (WGS) entry which is preliminary data.</text>
</comment>
<keyword evidence="2" id="KW-1185">Reference proteome</keyword>
<organism evidence="1 2">
    <name type="scientific">Ixodes persulcatus</name>
    <name type="common">Taiga tick</name>
    <dbReference type="NCBI Taxonomy" id="34615"/>
    <lineage>
        <taxon>Eukaryota</taxon>
        <taxon>Metazoa</taxon>
        <taxon>Ecdysozoa</taxon>
        <taxon>Arthropoda</taxon>
        <taxon>Chelicerata</taxon>
        <taxon>Arachnida</taxon>
        <taxon>Acari</taxon>
        <taxon>Parasitiformes</taxon>
        <taxon>Ixodida</taxon>
        <taxon>Ixodoidea</taxon>
        <taxon>Ixodidae</taxon>
        <taxon>Ixodinae</taxon>
        <taxon>Ixodes</taxon>
    </lineage>
</organism>